<comment type="caution">
    <text evidence="1">The sequence shown here is derived from an EMBL/GenBank/DDBJ whole genome shotgun (WGS) entry which is preliminary data.</text>
</comment>
<name>Q097W5_STIAD</name>
<proteinExistence type="predicted"/>
<organism evidence="1 2">
    <name type="scientific">Stigmatella aurantiaca (strain DW4/3-1)</name>
    <dbReference type="NCBI Taxonomy" id="378806"/>
    <lineage>
        <taxon>Bacteria</taxon>
        <taxon>Pseudomonadati</taxon>
        <taxon>Myxococcota</taxon>
        <taxon>Myxococcia</taxon>
        <taxon>Myxococcales</taxon>
        <taxon>Cystobacterineae</taxon>
        <taxon>Archangiaceae</taxon>
        <taxon>Stigmatella</taxon>
    </lineage>
</organism>
<evidence type="ECO:0000313" key="1">
    <source>
        <dbReference type="EMBL" id="EAU68009.1"/>
    </source>
</evidence>
<sequence length="196" mass="20422">MPAFLPGPGANVERRAGLGWGLSHQRRTASLLGCQAMHTSSRMGPAALLSLVLMACGGEDEEDGPVSSRPLSGTVDGRPFTAASAIAFTDTEAPGNKLIQISEAEQECTNLGDSFEGRRDINLNGPWNVHTAPLSLENVVGVIVYKGDSPTIGLMASGKVEYVETPTAAGSVGKLRLRGANSKDSIEGEVSVKVCD</sequence>
<protein>
    <submittedName>
        <fullName evidence="1">Uncharacterized protein</fullName>
    </submittedName>
</protein>
<dbReference type="EMBL" id="AAMD01000023">
    <property type="protein sequence ID" value="EAU68009.1"/>
    <property type="molecule type" value="Genomic_DNA"/>
</dbReference>
<dbReference type="AlphaFoldDB" id="Q097W5"/>
<reference evidence="1 2" key="1">
    <citation type="submission" date="2006-04" db="EMBL/GenBank/DDBJ databases">
        <authorList>
            <person name="Nierman W.C."/>
        </authorList>
    </citation>
    <scope>NUCLEOTIDE SEQUENCE [LARGE SCALE GENOMIC DNA]</scope>
    <source>
        <strain evidence="1 2">DW4/3-1</strain>
    </source>
</reference>
<gene>
    <name evidence="1" type="ORF">STIAU_0789</name>
</gene>
<evidence type="ECO:0000313" key="2">
    <source>
        <dbReference type="Proteomes" id="UP000032702"/>
    </source>
</evidence>
<accession>Q097W5</accession>
<dbReference type="Proteomes" id="UP000032702">
    <property type="component" value="Unassembled WGS sequence"/>
</dbReference>